<gene>
    <name evidence="2" type="ORF">C5615_30735</name>
</gene>
<organism evidence="2 3">
    <name type="scientific">Burkholderia cepacia</name>
    <name type="common">Pseudomonas cepacia</name>
    <dbReference type="NCBI Taxonomy" id="292"/>
    <lineage>
        <taxon>Bacteria</taxon>
        <taxon>Pseudomonadati</taxon>
        <taxon>Pseudomonadota</taxon>
        <taxon>Betaproteobacteria</taxon>
        <taxon>Burkholderiales</taxon>
        <taxon>Burkholderiaceae</taxon>
        <taxon>Burkholderia</taxon>
        <taxon>Burkholderia cepacia complex</taxon>
    </lineage>
</organism>
<accession>A0A2S8IBU2</accession>
<evidence type="ECO:0000256" key="1">
    <source>
        <dbReference type="SAM" id="Coils"/>
    </source>
</evidence>
<reference evidence="2 3" key="1">
    <citation type="submission" date="2018-02" db="EMBL/GenBank/DDBJ databases">
        <title>Draft genome sequencing of Burkholderia cepacia Y14-15.</title>
        <authorList>
            <person name="Zheng B.-X."/>
        </authorList>
    </citation>
    <scope>NUCLEOTIDE SEQUENCE [LARGE SCALE GENOMIC DNA]</scope>
    <source>
        <strain evidence="2 3">Y14-15</strain>
    </source>
</reference>
<evidence type="ECO:0000313" key="2">
    <source>
        <dbReference type="EMBL" id="PQP12185.1"/>
    </source>
</evidence>
<proteinExistence type="predicted"/>
<dbReference type="RefSeq" id="WP_105393014.1">
    <property type="nucleotide sequence ID" value="NZ_PUIQ01000053.1"/>
</dbReference>
<protein>
    <recommendedName>
        <fullName evidence="4">Phage transmembrane protein</fullName>
    </recommendedName>
</protein>
<evidence type="ECO:0008006" key="4">
    <source>
        <dbReference type="Google" id="ProtNLM"/>
    </source>
</evidence>
<feature type="coiled-coil region" evidence="1">
    <location>
        <begin position="22"/>
        <end position="67"/>
    </location>
</feature>
<evidence type="ECO:0000313" key="3">
    <source>
        <dbReference type="Proteomes" id="UP000238206"/>
    </source>
</evidence>
<keyword evidence="1" id="KW-0175">Coiled coil</keyword>
<sequence>MTDNASARARVEQRLRAGDIRFSKLERRINESDEQVKAHLQQQDAHLQQQDEKIDTLVAEMADLRADTKSIQANTQSMVDTWEGGARAVRALCRLADAWRFLIRHVAGPTIAGVTIGVIAFRYMRHEPIPDWANAVVKLLLG</sequence>
<name>A0A2S8IBU2_BURCE</name>
<dbReference type="AlphaFoldDB" id="A0A2S8IBU2"/>
<dbReference type="EMBL" id="PUIQ01000053">
    <property type="protein sequence ID" value="PQP12185.1"/>
    <property type="molecule type" value="Genomic_DNA"/>
</dbReference>
<dbReference type="Proteomes" id="UP000238206">
    <property type="component" value="Unassembled WGS sequence"/>
</dbReference>
<comment type="caution">
    <text evidence="2">The sequence shown here is derived from an EMBL/GenBank/DDBJ whole genome shotgun (WGS) entry which is preliminary data.</text>
</comment>